<proteinExistence type="predicted"/>
<dbReference type="Pfam" id="PF15956">
    <property type="entry name" value="DUF4760"/>
    <property type="match status" value="1"/>
</dbReference>
<protein>
    <recommendedName>
        <fullName evidence="3">DUF4174 domain-containing protein</fullName>
    </recommendedName>
</protein>
<gene>
    <name evidence="2" type="ORF">Ctma_1126</name>
</gene>
<keyword evidence="1" id="KW-1133">Transmembrane helix</keyword>
<evidence type="ECO:0008006" key="3">
    <source>
        <dbReference type="Google" id="ProtNLM"/>
    </source>
</evidence>
<keyword evidence="1" id="KW-0812">Transmembrane</keyword>
<organism evidence="2">
    <name type="scientific">Catillopecten margaritatus gill symbiont</name>
    <dbReference type="NCBI Taxonomy" id="3083288"/>
    <lineage>
        <taxon>Bacteria</taxon>
        <taxon>Pseudomonadati</taxon>
        <taxon>Pseudomonadota</taxon>
        <taxon>Gammaproteobacteria</taxon>
        <taxon>sulfur-oxidizing symbionts</taxon>
    </lineage>
</organism>
<dbReference type="EMBL" id="CP138327">
    <property type="protein sequence ID" value="WXU00411.1"/>
    <property type="molecule type" value="Genomic_DNA"/>
</dbReference>
<keyword evidence="1" id="KW-0472">Membrane</keyword>
<sequence length="179" mass="21033">MDISLIIDFFNSKASTSVAGFLIILVSLVAIHSQRKTAKQKSALEFLDKLASNERLINSSKFLRDYHFDKDKSVVLIATSDDYKKHQDKIDPILNYFESLSTGVRIGIYDKRTMCLSRKQQIIHTFKYSKSYIEEIRKELKNDCLFKNLEWLSTCLSAPWHYRLKCKITQFFRCHHKNK</sequence>
<feature type="transmembrane region" description="Helical" evidence="1">
    <location>
        <begin position="14"/>
        <end position="31"/>
    </location>
</feature>
<evidence type="ECO:0000313" key="2">
    <source>
        <dbReference type="EMBL" id="WXU00411.1"/>
    </source>
</evidence>
<dbReference type="AlphaFoldDB" id="A0AAU6PHB7"/>
<evidence type="ECO:0000256" key="1">
    <source>
        <dbReference type="SAM" id="Phobius"/>
    </source>
</evidence>
<name>A0AAU6PHB7_9GAMM</name>
<dbReference type="InterPro" id="IPR031876">
    <property type="entry name" value="DUF4760"/>
</dbReference>
<accession>A0AAU6PHB7</accession>
<reference evidence="2" key="1">
    <citation type="submission" date="2023-10" db="EMBL/GenBank/DDBJ databases">
        <title>The first scallop-associated chemosynthetic bacterial symbiont.</title>
        <authorList>
            <person name="Lin Y.-T."/>
            <person name="Sun J."/>
            <person name="Ip J.C.-H."/>
            <person name="He X."/>
            <person name="Gao Z.-M."/>
            <person name="Perez M."/>
            <person name="Xu T."/>
            <person name="Qian P.-Y."/>
            <person name="Qiu J.-W."/>
        </authorList>
    </citation>
    <scope>NUCLEOTIDE SEQUENCE</scope>
    <source>
        <strain evidence="2">Gill1</strain>
    </source>
</reference>